<dbReference type="PROSITE" id="PS00039">
    <property type="entry name" value="DEAD_ATP_HELICASE"/>
    <property type="match status" value="1"/>
</dbReference>
<dbReference type="InterPro" id="IPR014001">
    <property type="entry name" value="Helicase_ATP-bd"/>
</dbReference>
<evidence type="ECO:0000256" key="14">
    <source>
        <dbReference type="RuleBase" id="RU000383"/>
    </source>
</evidence>
<dbReference type="PANTHER" id="PTHR47958">
    <property type="entry name" value="ATP-DEPENDENT RNA HELICASE DBP3"/>
    <property type="match status" value="1"/>
</dbReference>
<keyword evidence="4" id="KW-0547">Nucleotide-binding</keyword>
<dbReference type="FunFam" id="3.40.50.300:FF:000008">
    <property type="entry name" value="ATP-dependent RNA helicase RhlB"/>
    <property type="match status" value="1"/>
</dbReference>
<dbReference type="PROSITE" id="PS51195">
    <property type="entry name" value="Q_MOTIF"/>
    <property type="match status" value="1"/>
</dbReference>
<dbReference type="InterPro" id="IPR036915">
    <property type="entry name" value="Cyclin-like_sf"/>
</dbReference>
<evidence type="ECO:0000259" key="16">
    <source>
        <dbReference type="PROSITE" id="PS51192"/>
    </source>
</evidence>
<feature type="region of interest" description="Disordered" evidence="15">
    <location>
        <begin position="1087"/>
        <end position="1121"/>
    </location>
</feature>
<keyword evidence="20" id="KW-1185">Reference proteome</keyword>
<comment type="subunit">
    <text evidence="11">Associates primarily with CDK7 and MAT1 to form the CAK complex. CAK can further associate with the core-TFIIH to form the TFIIH basal transcription factor.</text>
</comment>
<reference evidence="19 20" key="1">
    <citation type="submission" date="2015-04" db="EMBL/GenBank/DDBJ databases">
        <authorList>
            <person name="Syromyatnikov M.Y."/>
            <person name="Popov V.N."/>
        </authorList>
    </citation>
    <scope>NUCLEOTIDE SEQUENCE [LARGE SCALE GENOMIC DNA]</scope>
</reference>
<dbReference type="InterPro" id="IPR011545">
    <property type="entry name" value="DEAD/DEAH_box_helicase_dom"/>
</dbReference>
<protein>
    <recommendedName>
        <fullName evidence="3">Cyclin-H</fullName>
        <ecNumber evidence="2">3.6.4.13</ecNumber>
    </recommendedName>
</protein>
<dbReference type="CDD" id="cd17966">
    <property type="entry name" value="DEADc_DDX5_DDX17"/>
    <property type="match status" value="1"/>
</dbReference>
<evidence type="ECO:0000256" key="10">
    <source>
        <dbReference type="ARBA" id="ARBA00025343"/>
    </source>
</evidence>
<keyword evidence="9" id="KW-0131">Cell cycle</keyword>
<evidence type="ECO:0000256" key="13">
    <source>
        <dbReference type="PROSITE-ProRule" id="PRU00552"/>
    </source>
</evidence>
<evidence type="ECO:0000256" key="1">
    <source>
        <dbReference type="ARBA" id="ARBA00008638"/>
    </source>
</evidence>
<evidence type="ECO:0000256" key="3">
    <source>
        <dbReference type="ARBA" id="ARBA00019496"/>
    </source>
</evidence>
<feature type="compositionally biased region" description="Polar residues" evidence="15">
    <location>
        <begin position="1103"/>
        <end position="1112"/>
    </location>
</feature>
<evidence type="ECO:0000256" key="8">
    <source>
        <dbReference type="ARBA" id="ARBA00023127"/>
    </source>
</evidence>
<dbReference type="Pfam" id="PF00134">
    <property type="entry name" value="Cyclin_N"/>
    <property type="match status" value="1"/>
</dbReference>
<feature type="domain" description="Helicase C-terminal" evidence="17">
    <location>
        <begin position="683"/>
        <end position="846"/>
    </location>
</feature>
<dbReference type="CDD" id="cd20524">
    <property type="entry name" value="CYCLIN_CCNH_rpt1"/>
    <property type="match status" value="1"/>
</dbReference>
<comment type="function">
    <text evidence="10">Regulates CDK7, the catalytic subunit of the CDK-activating kinase (CAK) enzymatic complex. CAK activates the cyclin-associated kinases CDK1, CDK2, CDK4 and CDK6 by threonine phosphorylation. CAK complexed to the core-TFIIH basal transcription factor activates RNA polymerase II by serine phosphorylation of the repetitive C-terminal domain (CTD) of its large subunit (POLR2A), allowing its escape from the promoter and elongation of the transcripts. Involved in cell cycle control and in RNA transcription by RNA polymerase II. Its expression and activity are constant throughout the cell cycle.</text>
</comment>
<dbReference type="FunFam" id="3.40.50.300:FF:000079">
    <property type="entry name" value="probable ATP-dependent RNA helicase DDX17"/>
    <property type="match status" value="1"/>
</dbReference>
<feature type="domain" description="Helicase ATP-binding" evidence="16">
    <location>
        <begin position="494"/>
        <end position="671"/>
    </location>
</feature>
<dbReference type="Proteomes" id="UP000183832">
    <property type="component" value="Unassembled WGS sequence"/>
</dbReference>
<evidence type="ECO:0000256" key="6">
    <source>
        <dbReference type="ARBA" id="ARBA00022806"/>
    </source>
</evidence>
<dbReference type="SMART" id="SM00490">
    <property type="entry name" value="HELICc"/>
    <property type="match status" value="1"/>
</dbReference>
<dbReference type="GO" id="GO:0003724">
    <property type="term" value="F:RNA helicase activity"/>
    <property type="evidence" value="ECO:0007669"/>
    <property type="project" value="UniProtKB-EC"/>
</dbReference>
<feature type="region of interest" description="Disordered" evidence="15">
    <location>
        <begin position="368"/>
        <end position="391"/>
    </location>
</feature>
<dbReference type="NCBIfam" id="TIGR00569">
    <property type="entry name" value="ccl1"/>
    <property type="match status" value="1"/>
</dbReference>
<keyword evidence="5" id="KW-0378">Hydrolase</keyword>
<dbReference type="InterPro" id="IPR027081">
    <property type="entry name" value="CyclinH/Ccl1"/>
</dbReference>
<feature type="domain" description="DEAD-box RNA helicase Q" evidence="18">
    <location>
        <begin position="463"/>
        <end position="491"/>
    </location>
</feature>
<evidence type="ECO:0000256" key="2">
    <source>
        <dbReference type="ARBA" id="ARBA00012552"/>
    </source>
</evidence>
<dbReference type="InterPro" id="IPR013763">
    <property type="entry name" value="Cyclin-like_dom"/>
</dbReference>
<evidence type="ECO:0000256" key="7">
    <source>
        <dbReference type="ARBA" id="ARBA00022840"/>
    </source>
</evidence>
<dbReference type="Gene3D" id="1.10.472.10">
    <property type="entry name" value="Cyclin-like"/>
    <property type="match status" value="2"/>
</dbReference>
<dbReference type="Pfam" id="PF16899">
    <property type="entry name" value="Cyclin_C_2"/>
    <property type="match status" value="1"/>
</dbReference>
<dbReference type="FunFam" id="1.10.472.10:FF:000088">
    <property type="entry name" value="Cyclin-H"/>
    <property type="match status" value="1"/>
</dbReference>
<evidence type="ECO:0000313" key="19">
    <source>
        <dbReference type="EMBL" id="CRK96538.1"/>
    </source>
</evidence>
<comment type="catalytic activity">
    <reaction evidence="12">
        <text>ATP + H2O = ADP + phosphate + H(+)</text>
        <dbReference type="Rhea" id="RHEA:13065"/>
        <dbReference type="ChEBI" id="CHEBI:15377"/>
        <dbReference type="ChEBI" id="CHEBI:15378"/>
        <dbReference type="ChEBI" id="CHEBI:30616"/>
        <dbReference type="ChEBI" id="CHEBI:43474"/>
        <dbReference type="ChEBI" id="CHEBI:456216"/>
        <dbReference type="EC" id="3.6.4.13"/>
    </reaction>
</comment>
<accession>A0A1J1I9X8</accession>
<evidence type="ECO:0000256" key="12">
    <source>
        <dbReference type="ARBA" id="ARBA00047984"/>
    </source>
</evidence>
<dbReference type="AlphaFoldDB" id="A0A1J1I9X8"/>
<keyword evidence="6" id="KW-0347">Helicase</keyword>
<dbReference type="SUPFAM" id="SSF52540">
    <property type="entry name" value="P-loop containing nucleoside triphosphate hydrolases"/>
    <property type="match status" value="1"/>
</dbReference>
<evidence type="ECO:0000256" key="9">
    <source>
        <dbReference type="ARBA" id="ARBA00023306"/>
    </source>
</evidence>
<dbReference type="GO" id="GO:0005524">
    <property type="term" value="F:ATP binding"/>
    <property type="evidence" value="ECO:0007669"/>
    <property type="project" value="UniProtKB-KW"/>
</dbReference>
<dbReference type="PROSITE" id="PS51192">
    <property type="entry name" value="HELICASE_ATP_BIND_1"/>
    <property type="match status" value="1"/>
</dbReference>
<evidence type="ECO:0000259" key="18">
    <source>
        <dbReference type="PROSITE" id="PS51195"/>
    </source>
</evidence>
<dbReference type="CDD" id="cd20525">
    <property type="entry name" value="CYCLIN_CCNH_rpt2"/>
    <property type="match status" value="1"/>
</dbReference>
<dbReference type="InterPro" id="IPR014014">
    <property type="entry name" value="RNA_helicase_DEAD_Q_motif"/>
</dbReference>
<dbReference type="STRING" id="568069.A0A1J1I9X8"/>
<dbReference type="EMBL" id="CVRI01000044">
    <property type="protein sequence ID" value="CRK96538.1"/>
    <property type="molecule type" value="Genomic_DNA"/>
</dbReference>
<dbReference type="SMART" id="SM00487">
    <property type="entry name" value="DEXDc"/>
    <property type="match status" value="1"/>
</dbReference>
<dbReference type="OrthoDB" id="196131at2759"/>
<proteinExistence type="inferred from homology"/>
<feature type="region of interest" description="Disordered" evidence="15">
    <location>
        <begin position="1023"/>
        <end position="1075"/>
    </location>
</feature>
<dbReference type="GO" id="GO:0016538">
    <property type="term" value="F:cyclin-dependent protein serine/threonine kinase regulator activity"/>
    <property type="evidence" value="ECO:0007669"/>
    <property type="project" value="InterPro"/>
</dbReference>
<evidence type="ECO:0000256" key="4">
    <source>
        <dbReference type="ARBA" id="ARBA00022741"/>
    </source>
</evidence>
<dbReference type="EC" id="3.6.4.13" evidence="2"/>
<dbReference type="Gene3D" id="3.40.50.300">
    <property type="entry name" value="P-loop containing nucleotide triphosphate hydrolases"/>
    <property type="match status" value="2"/>
</dbReference>
<sequence length="1250" mass="141924">MQIRICLVRTYLIRTTTKKVPLKHSSRNFLTLIIMYPCSSQKKHWTFESEEELIQLRMKTNQKYIQKNGSHLDSKQIQSFYLNPYEESLLLRQYELQLREFCRRFDPPMPRYAIGTAFHYFKRFYLNNSPMDYHPKEILATCVYLSCKVEEFNVSIQQFVANVKGDRNKAMDIILSNELLLMQELNYNLTIHNPFRPVEGFLIDIKTRCQMQNPDRLRKGIDEFLDKSFLTDACLIYTPSQIALAAVLHAASKEQENLDSYVTESLFAESAHMLKPLIEAVRKIRSMVKNISEAPDKNAIKTLEKKLDKCRNQDNNPDSEAFRPRPEFNNGGEKPYWNRHPNNQFNNHFNPNFMDGGFNPNFVKRVYPPKKDFGGPKNGMKGNSPDLDEMTKEERAKLQSMKAKCPGQNLVRPNWESIVLEPFMKDFNKIHENNKNRTLEEVNAWRKAMAITVVGQDIPFPHQDFKEANFSSAILSELSKQGYVTPTPIQAQGWPIALTGRDLLGIAMTGSGKTLAYMLPGLVHINNQRPLARGEGPIVLVLAPTRELAQQIQSVAKDYGSFVKPMSRNTCIFGGSPKGPQIRDLERGVEVVIATPGRLIDFMERGVTNLRRVTYLVLDEADRMLDMGFEPQIRKIIEQIRPDRQVLMWSATWPKEVQTLAEDFLRNYIQVNIGSLNLSANNNITQNIKVCDESEKEQELISLLKTLNPNENNKSIIFVETKKKVEDILKIIQREGYQANSIHGDKSQHERDYVLDSFRNGRTAILVATDVAARGLDVEEVKNVINYDYPNTSEDYIHRIGRTGRCEQTGTAYTFFTPGNGRQARELIAVIHEAGQTASKELHDIAKTSGSGKGNIRGIQRYGRPDQYKPQYNSNNQFNKPGLMSGMKNLGQGWMGATPKPPYNQFNNNMGGNSFKNEYPKPFNKFNNQDDKKPITDGGFKKYDYNNKFNSPMQGGGYMNSGQQNAGGGYQGGYQKNFGVGQDQAGFKPRNAFVKPDFNGNPRMNQQYGGDKPQFQNKYLGNKPRAPFNAPNRFNEFPGPQQQQQQKFNKFDNYKGGYGQAIGEGESEDFQGTNQYNNQSVRHNRFIDHQNPAGGDQAAASGGHNQQPQQPFVQGDAIDGGQFDSNMISGYRMIPSGGQIPFPQAFEYPQGPPQANGQIGDIHPNNPCSFQNMTGPPQQRGMYVIGAAAPNPAYIQYQHATVQPRMSNYYMPSPGMFYDHRFSPTLLLDTSLNTSDLCNDIDDGKWSTKE</sequence>
<evidence type="ECO:0000313" key="20">
    <source>
        <dbReference type="Proteomes" id="UP000183832"/>
    </source>
</evidence>
<dbReference type="InterPro" id="IPR031658">
    <property type="entry name" value="Cyclin_C_2"/>
</dbReference>
<keyword evidence="7" id="KW-0067">ATP-binding</keyword>
<keyword evidence="8 14" id="KW-0195">Cyclin</keyword>
<dbReference type="PROSITE" id="PS51194">
    <property type="entry name" value="HELICASE_CTER"/>
    <property type="match status" value="1"/>
</dbReference>
<dbReference type="CDD" id="cd18787">
    <property type="entry name" value="SF2_C_DEAD"/>
    <property type="match status" value="1"/>
</dbReference>
<dbReference type="Pfam" id="PF00271">
    <property type="entry name" value="Helicase_C"/>
    <property type="match status" value="1"/>
</dbReference>
<feature type="region of interest" description="Disordered" evidence="15">
    <location>
        <begin position="309"/>
        <end position="344"/>
    </location>
</feature>
<dbReference type="GO" id="GO:0006351">
    <property type="term" value="P:DNA-templated transcription"/>
    <property type="evidence" value="ECO:0007669"/>
    <property type="project" value="InterPro"/>
</dbReference>
<dbReference type="InterPro" id="IPR006671">
    <property type="entry name" value="Cyclin_N"/>
</dbReference>
<name>A0A1J1I9X8_9DIPT</name>
<evidence type="ECO:0000256" key="5">
    <source>
        <dbReference type="ARBA" id="ARBA00022801"/>
    </source>
</evidence>
<dbReference type="SMART" id="SM00385">
    <property type="entry name" value="CYCLIN"/>
    <property type="match status" value="1"/>
</dbReference>
<dbReference type="GO" id="GO:0031047">
    <property type="term" value="P:regulatory ncRNA-mediated gene silencing"/>
    <property type="evidence" value="ECO:0007669"/>
    <property type="project" value="UniProtKB-ARBA"/>
</dbReference>
<dbReference type="InterPro" id="IPR000629">
    <property type="entry name" value="RNA-helicase_DEAD-box_CS"/>
</dbReference>
<feature type="short sequence motif" description="Q motif" evidence="13">
    <location>
        <begin position="463"/>
        <end position="491"/>
    </location>
</feature>
<dbReference type="GO" id="GO:0016787">
    <property type="term" value="F:hydrolase activity"/>
    <property type="evidence" value="ECO:0007669"/>
    <property type="project" value="UniProtKB-KW"/>
</dbReference>
<dbReference type="InterPro" id="IPR001650">
    <property type="entry name" value="Helicase_C-like"/>
</dbReference>
<dbReference type="InterPro" id="IPR027417">
    <property type="entry name" value="P-loop_NTPase"/>
</dbReference>
<evidence type="ECO:0000256" key="11">
    <source>
        <dbReference type="ARBA" id="ARBA00026042"/>
    </source>
</evidence>
<evidence type="ECO:0000256" key="15">
    <source>
        <dbReference type="SAM" id="MobiDB-lite"/>
    </source>
</evidence>
<dbReference type="SUPFAM" id="SSF47954">
    <property type="entry name" value="Cyclin-like"/>
    <property type="match status" value="2"/>
</dbReference>
<evidence type="ECO:0000259" key="17">
    <source>
        <dbReference type="PROSITE" id="PS51194"/>
    </source>
</evidence>
<organism evidence="19 20">
    <name type="scientific">Clunio marinus</name>
    <dbReference type="NCBI Taxonomy" id="568069"/>
    <lineage>
        <taxon>Eukaryota</taxon>
        <taxon>Metazoa</taxon>
        <taxon>Ecdysozoa</taxon>
        <taxon>Arthropoda</taxon>
        <taxon>Hexapoda</taxon>
        <taxon>Insecta</taxon>
        <taxon>Pterygota</taxon>
        <taxon>Neoptera</taxon>
        <taxon>Endopterygota</taxon>
        <taxon>Diptera</taxon>
        <taxon>Nematocera</taxon>
        <taxon>Chironomoidea</taxon>
        <taxon>Chironomidae</taxon>
        <taxon>Clunio</taxon>
    </lineage>
</organism>
<dbReference type="GO" id="GO:0070985">
    <property type="term" value="C:transcription factor TFIIK complex"/>
    <property type="evidence" value="ECO:0007669"/>
    <property type="project" value="InterPro"/>
</dbReference>
<comment type="similarity">
    <text evidence="1">Belongs to the cyclin family. Cyclin C subfamily.</text>
</comment>
<dbReference type="Pfam" id="PF00270">
    <property type="entry name" value="DEAD"/>
    <property type="match status" value="1"/>
</dbReference>
<dbReference type="FunFam" id="1.10.472.10:FF:000029">
    <property type="entry name" value="Cyclin h"/>
    <property type="match status" value="1"/>
</dbReference>
<gene>
    <name evidence="19" type="ORF">CLUMA_CG010001</name>
</gene>
<dbReference type="GO" id="GO:0003676">
    <property type="term" value="F:nucleic acid binding"/>
    <property type="evidence" value="ECO:0007669"/>
    <property type="project" value="InterPro"/>
</dbReference>